<dbReference type="OrthoDB" id="9773411at2"/>
<dbReference type="InterPro" id="IPR048051">
    <property type="entry name" value="BapA-like_prefix-like"/>
</dbReference>
<evidence type="ECO:0000259" key="2">
    <source>
        <dbReference type="PROSITE" id="PS50268"/>
    </source>
</evidence>
<dbReference type="NCBIfam" id="NF033677">
    <property type="entry name" value="biofilm_BapA_N"/>
    <property type="match status" value="1"/>
</dbReference>
<accession>A0A5B8IXR0</accession>
<feature type="region of interest" description="Disordered" evidence="1">
    <location>
        <begin position="761"/>
        <end position="789"/>
    </location>
</feature>
<evidence type="ECO:0000256" key="1">
    <source>
        <dbReference type="SAM" id="MobiDB-lite"/>
    </source>
</evidence>
<organism evidence="3 4">
    <name type="scientific">Qingshengfaniella alkalisoli</name>
    <dbReference type="NCBI Taxonomy" id="2599296"/>
    <lineage>
        <taxon>Bacteria</taxon>
        <taxon>Pseudomonadati</taxon>
        <taxon>Pseudomonadota</taxon>
        <taxon>Alphaproteobacteria</taxon>
        <taxon>Rhodobacterales</taxon>
        <taxon>Paracoccaceae</taxon>
        <taxon>Qingshengfaniella</taxon>
    </lineage>
</organism>
<feature type="domain" description="Cadherin" evidence="2">
    <location>
        <begin position="233"/>
        <end position="325"/>
    </location>
</feature>
<evidence type="ECO:0000313" key="4">
    <source>
        <dbReference type="Proteomes" id="UP000318483"/>
    </source>
</evidence>
<protein>
    <submittedName>
        <fullName evidence="3">Tandem-95 repeat protein</fullName>
    </submittedName>
</protein>
<feature type="compositionally biased region" description="Polar residues" evidence="1">
    <location>
        <begin position="3613"/>
        <end position="3626"/>
    </location>
</feature>
<feature type="compositionally biased region" description="Low complexity" evidence="1">
    <location>
        <begin position="122"/>
        <end position="135"/>
    </location>
</feature>
<dbReference type="RefSeq" id="WP_146364797.1">
    <property type="nucleotide sequence ID" value="NZ_CP042261.1"/>
</dbReference>
<dbReference type="InterPro" id="IPR040853">
    <property type="entry name" value="RapA2_cadherin-like"/>
</dbReference>
<dbReference type="EMBL" id="CP042261">
    <property type="protein sequence ID" value="QDY69418.1"/>
    <property type="molecule type" value="Genomic_DNA"/>
</dbReference>
<feature type="domain" description="Cadherin" evidence="2">
    <location>
        <begin position="324"/>
        <end position="415"/>
    </location>
</feature>
<proteinExistence type="predicted"/>
<dbReference type="NCBIfam" id="NF033510">
    <property type="entry name" value="Ca_tandemer"/>
    <property type="match status" value="2"/>
</dbReference>
<dbReference type="NCBIfam" id="NF012211">
    <property type="entry name" value="tand_rpt_95"/>
    <property type="match status" value="5"/>
</dbReference>
<dbReference type="InterPro" id="IPR041498">
    <property type="entry name" value="Big_6"/>
</dbReference>
<dbReference type="GO" id="GO:0005509">
    <property type="term" value="F:calcium ion binding"/>
    <property type="evidence" value="ECO:0007669"/>
    <property type="project" value="InterPro"/>
</dbReference>
<name>A0A5B8IXR0_9RHOB</name>
<reference evidence="3 4" key="1">
    <citation type="submission" date="2019-07" db="EMBL/GenBank/DDBJ databases">
        <title>Litoreibacter alkalisoli sp. nov., isolated from saline-alkaline soil.</title>
        <authorList>
            <person name="Wang S."/>
            <person name="Xu L."/>
            <person name="Xing Y.-T."/>
            <person name="Sun J.-Q."/>
        </authorList>
    </citation>
    <scope>NUCLEOTIDE SEQUENCE [LARGE SCALE GENOMIC DNA]</scope>
    <source>
        <strain evidence="3 4">LN3S51</strain>
    </source>
</reference>
<dbReference type="PROSITE" id="PS50268">
    <property type="entry name" value="CADHERIN_2"/>
    <property type="match status" value="4"/>
</dbReference>
<dbReference type="KEGG" id="lit:FPZ52_07125"/>
<dbReference type="Proteomes" id="UP000318483">
    <property type="component" value="Chromosome"/>
</dbReference>
<dbReference type="GO" id="GO:0007156">
    <property type="term" value="P:homophilic cell adhesion via plasma membrane adhesion molecules"/>
    <property type="evidence" value="ECO:0007669"/>
    <property type="project" value="InterPro"/>
</dbReference>
<keyword evidence="4" id="KW-1185">Reference proteome</keyword>
<dbReference type="Pfam" id="PF17936">
    <property type="entry name" value="Big_6"/>
    <property type="match status" value="1"/>
</dbReference>
<dbReference type="NCBIfam" id="TIGR01965">
    <property type="entry name" value="VCBS_repeat"/>
    <property type="match status" value="8"/>
</dbReference>
<feature type="region of interest" description="Disordered" evidence="1">
    <location>
        <begin position="122"/>
        <end position="156"/>
    </location>
</feature>
<feature type="compositionally biased region" description="Polar residues" evidence="1">
    <location>
        <begin position="542"/>
        <end position="553"/>
    </location>
</feature>
<feature type="domain" description="Cadherin" evidence="2">
    <location>
        <begin position="431"/>
        <end position="528"/>
    </location>
</feature>
<dbReference type="InterPro" id="IPR010221">
    <property type="entry name" value="VCBS_dom"/>
</dbReference>
<feature type="domain" description="Cadherin" evidence="2">
    <location>
        <begin position="142"/>
        <end position="234"/>
    </location>
</feature>
<sequence>MHLAVIRKASSETQQISDTSRVTLDAPSVIRLQAGPEQIAGYQRDGDDLVITLNDGSVLRIDNFFVMIEGERSDLVFEDASDVDWWAQYDDTSDGFAFAEIEQQGASMPWLPGLLATGLGAGAAAASGGDSGSAAMENDPPEGAAQPVTTPEDTPVDGVVTGSDVDGDELSYTLSGDPEHGTVTVNPDGSYSYVPDEDYTGEDSFEVTVSDGNGGTDTVTVPVTVTPVNDPPVGEAELVTTPEDTPVDGVVTGSDVDGDDLTYTLNGDPEHGTVTVNPDGSYSYVPDEDYTGEDSFEVTVSDGNGGTDTVTVPVTVTPVNDPPVGEAELVTTPEDTPVDGVVTGSDVDGDDLTYTLNGDPEHGTVTVNPDGSYSYVPDEDYTGEDSFEVTVSDGNGGTDTVTVPVTVTPVNDPAAISGEAEGDVIEAGGVENDVPGSPDALGTLAVEDVDEGEAGFQAPDSLEGTYGSFSFDPETGEWSYTLDNDRAATQALTDGETATDQLVVTSRDGTATETIEVTVTGANDVPVVTEGTGAVTEDDDNGTGNLTTSGQLTISDPDAGESGVDADNLAFVGGSHGGAALGAMSVDSDGNWDYSVDNTLEDIQTLAEGESITESWTVPSTDGTADTTITVTINGTNDLPEISGEATGDVAEDGTQIATGTLAQTDIDTSDSHVWTVEGSSGTYGELTVDEETGEWRYELDNSSPEVQALAEDESVLDEITVRVTDSAGGYDEQVVTITITGENDGLTISPGSDLDASVTETADGAAGENAEDHSQTGTITVIDPDGSDTHTVDVTEAGTDYLGTFTTTEVDSDTGQIDWTFTVNDSVLDGLGEGETLTQHYDVTVTDSSGDTATETVEVTLTGTNDQPVTGDEASLIAPGDDAVMDVLANDSDDDDGETAGLTVTSVDGQPIAVGAPVVLSDDRGTVTLNGSGQLTFAPGPGASGEISLPYTVDDGSGAPNATATGNWVINIVGVDITDDASPDDATTPDDVLSSVDELTEVAISGHAAPGGTVTSLVISDGTNEVTVPVDSITVQADGSYTTTADLSGLSDGDLTVTADIEDASGNTATTTDTIFKDTVTTVEIDPVLVVDGEPPTVTGTGEPGAEVTLDVDGSSYTAEVQPDGTWSVTLPGPLGEDDTEISAEAVDEYGNTSTDDRTVTGLTVADAVDGELEDIVVEEAGLPDGSDAGSDTDATASTFTIAPGLSTLSSIVIGGTVSGGTLSGGTELTALQLEGTGTTPVDIPTDYGTLTITGYDAETGVISYTYALSENSDEHSDSVANDRIHESIQIAVVETDGDIRVDSLTAAVEDDAPQVPQDDTAVTVAEGGGAVGSASGGTNLLANDTLGADGGRVHEVGYTDRSGADVSVQIPEGGSETVETQYGELTVESDGTWTYTPLATVEHAQPANDTDLSDDFSYTVIDADGDISAGSATQAITVTDTAPAFRAPEDGTVDEANLATGSNPDAPQTVVDGSLNLSAGQDTLDVKLTTDSAPDGLSSGGDDLRYELSTDGHTLTAYTVNGGDPVFIVTVTDPTSADAGYSFELLGPLDHDGEESLDLTFGTEVTDSDGDTDTTDFSVTIADDAVGATLARTVDEDSEGFTANISADATADNTVIWQNGVELTGDSDGSGGTIYNTANGTVTISADGELDYVPDPQFSGQETYQVRTEDDGTDATVDVTVDVTPVSDAPTIDADAADVGTLEDTAVALGLTAPVVVDDGTGAGNNPTPERIGAITLSGLPEGAELSWGSGSVTVDDSGEVTITLTDPGLTVADATGAISMTSDEFEALEVLPPEHDSDNFDVTYSVTSYEVDGSGNTLPDVPGATSNETVTVHVQAVTDPAAMVFDSTVDAAAVENADEITYGGTGGNTEADIALDEDMSVDLSEMLLTSFDDLDGSELRSITIQNGSGVDIVVNGQTVAAGEGFTVSAPGLGTDASAFPAINIGGTANFSGDLNGITVTLNAQDKDADGYLDGSTVVPGEVDGIAEADTSDNSVTLNLHVAPVADDVAVEGAEGEEDTAIAFLAGVSLTDTSEDASTGGSEVITEVSFEVPAGWTVTAPDDALAGATAGQTGSTYTIAFTAGTEAEREAYLDDFTITPPAHDSSDATLTLDVTAADESIVNGATVTDTTTTQHELVVTVNETPETVGTDTDGDGTDDLTMTPGFEYPSAGTEDAWFDINSDGFDLAAGWSNQDDSEVTYARLTPELINGDGNPEDAIGSRFRWVEDGTAMEAVFDGTAIDVPMSALDTLEFRAADNFSGQFNIRVQAYTVDYDDDGAIGGDDNSETVSGEAFLTNLVVAPQADEVTLSLAARTQGPEDADIPLNIRPTSSDPSETFDVTIDAIPPGAVLTYDGTVLDTSSGSVTLTDFDPQADMTLRPPEDSNDDFTLNVTAQSVDRLETDDGLIEDTSDPISLEMDVEVRGVADAADVTATPQNYVEADLDGGADSVMIADLLAVDRQDNDGSEALTLRVTGLPEGFDLPDGRALTTPEVTGADRVWVLTEAQLATAEITVPENFSGTVDFSVTPVTTENDGSSLTGTSEEVSFSVTPSPEAALTSSATLTEDTIQPLGVGIVHQNGDTDEVLSGLRISVDDADDGNFTLFIGEPGSEVALSESGLNTVTEGGVTYYELTAAQAEQLSAQGSEHLDGDLGGFDLLYQVTDPGDGSVSEVTGDWVAGRFELSATPVTDQPDLSIGGISSDGDAEVTDNTVSVDTAGEKVTVNLNVATPDSDGSEHVVRVLIENVPEGVTVDDAQAMGGGNWLLIYDGADALPVNDAGGIDLPVVFTVGSGAAGVTDEVISMTVQTQDRGDQVTPGTEVLSDSTEWTLNTDFESGDPGNPPSIDAWDYTDQAATEDTSFMLSEMINGQVTAQGTDPSILTITLSDVPPGTSISGMVRTTVDGQEVWTASVTTNPGDDAAAVQAQLGALMDSIVITPAGDGNDNNLGDAFSFDATLTTAVPGGSQSVSENVVPEIPVVPVADPADVSIVLGDTDADGELTETDSEIPLTVTVSNIADGAAGSIENGDLYLQIGGSNGLGEGTLTLDGVEIPSEEITGVEGIPDGTYYVISDTEMGVPSDLVFTPDEMVAGDVTVDAWVRNTETGAAEAVTSEGSATLPVSISNDGVAFTDPAPVTGEEAADTSSDSLIELDLGLDLNDSDGSEQITSVLLSNLPDGFLLYTGDSVGDASAADMSSNAGGTDGLNTWIVASNGESLPAYIGILPPKHWSGTLEDLELTVTSGETELSESRVDVLELDPVTVTPVANGIELTPTNSFGREGTIVPLNLNASMADSVDASQTAAPDASVETVTLELTGLGQYASFYVGGELLTGGVNYDAGTDTYTVEGLSQSDVDALGFRQAANAIADTDATTDGVQVAVTARTVDGADVSADAESTVTLNIGVQQTSTGDDDLLWTGLSIDGRSGDDTVNLRQGESLTGDDLQSSLSNIEVLEMGIAGANSITDLTVEHVLNMTSGSNHLTIAGSAEDNLTLAGDWNDNGDGSYTGTSGGSEVTLVVDGAGVTPPVEGFSVASDEVSAPSLLSFSSTTESFGLVALDADAMPDETEPGSPADSIILEDVLISDADAGSGADALIDQLPEEDSQTPAAAEGGSNETGDWGSSTPDQTLDEELQSNVVYEV</sequence>
<gene>
    <name evidence="3" type="ORF">FPZ52_07125</name>
</gene>
<dbReference type="Gene3D" id="2.60.40.3440">
    <property type="match status" value="2"/>
</dbReference>
<dbReference type="InterPro" id="IPR002126">
    <property type="entry name" value="Cadherin-like_dom"/>
</dbReference>
<dbReference type="GO" id="GO:0016020">
    <property type="term" value="C:membrane"/>
    <property type="evidence" value="ECO:0007669"/>
    <property type="project" value="InterPro"/>
</dbReference>
<evidence type="ECO:0000313" key="3">
    <source>
        <dbReference type="EMBL" id="QDY69418.1"/>
    </source>
</evidence>
<dbReference type="Pfam" id="PF17803">
    <property type="entry name" value="Cadherin_4"/>
    <property type="match status" value="2"/>
</dbReference>
<dbReference type="Gene3D" id="2.60.40.10">
    <property type="entry name" value="Immunoglobulins"/>
    <property type="match status" value="5"/>
</dbReference>
<dbReference type="InterPro" id="IPR013783">
    <property type="entry name" value="Ig-like_fold"/>
</dbReference>
<feature type="region of interest" description="Disordered" evidence="1">
    <location>
        <begin position="3597"/>
        <end position="3640"/>
    </location>
</feature>
<dbReference type="Pfam" id="PF22783">
    <property type="entry name" value="BapA_N"/>
    <property type="match status" value="1"/>
</dbReference>
<dbReference type="Pfam" id="PF17963">
    <property type="entry name" value="Big_9"/>
    <property type="match status" value="5"/>
</dbReference>
<feature type="region of interest" description="Disordered" evidence="1">
    <location>
        <begin position="533"/>
        <end position="553"/>
    </location>
</feature>